<dbReference type="AlphaFoldDB" id="A0A382PYJ2"/>
<proteinExistence type="predicted"/>
<reference evidence="1" key="1">
    <citation type="submission" date="2018-05" db="EMBL/GenBank/DDBJ databases">
        <authorList>
            <person name="Lanie J.A."/>
            <person name="Ng W.-L."/>
            <person name="Kazmierczak K.M."/>
            <person name="Andrzejewski T.M."/>
            <person name="Davidsen T.M."/>
            <person name="Wayne K.J."/>
            <person name="Tettelin H."/>
            <person name="Glass J.I."/>
            <person name="Rusch D."/>
            <person name="Podicherti R."/>
            <person name="Tsui H.-C.T."/>
            <person name="Winkler M.E."/>
        </authorList>
    </citation>
    <scope>NUCLEOTIDE SEQUENCE</scope>
</reference>
<organism evidence="1">
    <name type="scientific">marine metagenome</name>
    <dbReference type="NCBI Taxonomy" id="408172"/>
    <lineage>
        <taxon>unclassified sequences</taxon>
        <taxon>metagenomes</taxon>
        <taxon>ecological metagenomes</taxon>
    </lineage>
</organism>
<name>A0A382PYJ2_9ZZZZ</name>
<accession>A0A382PYJ2</accession>
<protein>
    <submittedName>
        <fullName evidence="1">Uncharacterized protein</fullName>
    </submittedName>
</protein>
<evidence type="ECO:0000313" key="1">
    <source>
        <dbReference type="EMBL" id="SVC77698.1"/>
    </source>
</evidence>
<sequence>MFAGKDNFLTYCPRQIVLIILIEHC</sequence>
<gene>
    <name evidence="1" type="ORF">METZ01_LOCUS330552</name>
</gene>
<dbReference type="EMBL" id="UINC01110292">
    <property type="protein sequence ID" value="SVC77698.1"/>
    <property type="molecule type" value="Genomic_DNA"/>
</dbReference>